<comment type="caution">
    <text evidence="12">The sequence shown here is derived from an EMBL/GenBank/DDBJ whole genome shotgun (WGS) entry which is preliminary data.</text>
</comment>
<dbReference type="InterPro" id="IPR035671">
    <property type="entry name" value="DsbD_gamma"/>
</dbReference>
<dbReference type="Gene3D" id="3.40.30.10">
    <property type="entry name" value="Glutaredoxin"/>
    <property type="match status" value="1"/>
</dbReference>
<dbReference type="GO" id="GO:0005886">
    <property type="term" value="C:plasma membrane"/>
    <property type="evidence" value="ECO:0007669"/>
    <property type="project" value="UniProtKB-SubCell"/>
</dbReference>
<dbReference type="CDD" id="cd02953">
    <property type="entry name" value="DsbDgamma"/>
    <property type="match status" value="1"/>
</dbReference>
<dbReference type="GO" id="GO:0017004">
    <property type="term" value="P:cytochrome complex assembly"/>
    <property type="evidence" value="ECO:0007669"/>
    <property type="project" value="UniProtKB-KW"/>
</dbReference>
<dbReference type="SUPFAM" id="SSF52833">
    <property type="entry name" value="Thioredoxin-like"/>
    <property type="match status" value="1"/>
</dbReference>
<feature type="compositionally biased region" description="Low complexity" evidence="8">
    <location>
        <begin position="212"/>
        <end position="227"/>
    </location>
</feature>
<dbReference type="GO" id="GO:0045454">
    <property type="term" value="P:cell redox homeostasis"/>
    <property type="evidence" value="ECO:0007669"/>
    <property type="project" value="TreeGrafter"/>
</dbReference>
<evidence type="ECO:0000256" key="10">
    <source>
        <dbReference type="SAM" id="SignalP"/>
    </source>
</evidence>
<evidence type="ECO:0000256" key="7">
    <source>
        <dbReference type="ARBA" id="ARBA00023284"/>
    </source>
</evidence>
<dbReference type="InterPro" id="IPR012336">
    <property type="entry name" value="Thioredoxin-like_fold"/>
</dbReference>
<keyword evidence="4" id="KW-0201">Cytochrome c-type biogenesis</keyword>
<feature type="transmembrane region" description="Helical" evidence="9">
    <location>
        <begin position="359"/>
        <end position="383"/>
    </location>
</feature>
<dbReference type="Gene3D" id="2.60.40.1250">
    <property type="entry name" value="Thiol:disulfide interchange protein DsbD, N-terminal domain"/>
    <property type="match status" value="1"/>
</dbReference>
<evidence type="ECO:0000256" key="6">
    <source>
        <dbReference type="ARBA" id="ARBA00023136"/>
    </source>
</evidence>
<evidence type="ECO:0000313" key="13">
    <source>
        <dbReference type="Proteomes" id="UP000029629"/>
    </source>
</evidence>
<keyword evidence="13" id="KW-1185">Reference proteome</keyword>
<feature type="transmembrane region" description="Helical" evidence="9">
    <location>
        <begin position="478"/>
        <end position="495"/>
    </location>
</feature>
<evidence type="ECO:0000256" key="4">
    <source>
        <dbReference type="ARBA" id="ARBA00022748"/>
    </source>
</evidence>
<dbReference type="InterPro" id="IPR036249">
    <property type="entry name" value="Thioredoxin-like_sf"/>
</dbReference>
<evidence type="ECO:0000256" key="5">
    <source>
        <dbReference type="ARBA" id="ARBA00022989"/>
    </source>
</evidence>
<dbReference type="RefSeq" id="WP_036556949.1">
    <property type="nucleotide sequence ID" value="NZ_JRNI01000001.1"/>
</dbReference>
<evidence type="ECO:0000259" key="11">
    <source>
        <dbReference type="PROSITE" id="PS51352"/>
    </source>
</evidence>
<dbReference type="AlphaFoldDB" id="A0A095ZE75"/>
<dbReference type="Pfam" id="PF11412">
    <property type="entry name" value="DsbD_N"/>
    <property type="match status" value="1"/>
</dbReference>
<evidence type="ECO:0000256" key="3">
    <source>
        <dbReference type="ARBA" id="ARBA00022692"/>
    </source>
</evidence>
<dbReference type="InterPro" id="IPR028250">
    <property type="entry name" value="DsbDN"/>
</dbReference>
<dbReference type="PROSITE" id="PS00194">
    <property type="entry name" value="THIOREDOXIN_1"/>
    <property type="match status" value="1"/>
</dbReference>
<keyword evidence="6 9" id="KW-0472">Membrane</keyword>
<dbReference type="EMBL" id="JRNI01000001">
    <property type="protein sequence ID" value="KGF32676.1"/>
    <property type="molecule type" value="Genomic_DNA"/>
</dbReference>
<dbReference type="Proteomes" id="UP000029629">
    <property type="component" value="Unassembled WGS sequence"/>
</dbReference>
<dbReference type="Pfam" id="PF13098">
    <property type="entry name" value="Thioredoxin_2"/>
    <property type="match status" value="1"/>
</dbReference>
<feature type="chain" id="PRO_5001915372" description="Thioredoxin domain-containing protein" evidence="10">
    <location>
        <begin position="28"/>
        <end position="709"/>
    </location>
</feature>
<organism evidence="12 13">
    <name type="scientific">Oligella urethralis DNF00040</name>
    <dbReference type="NCBI Taxonomy" id="1401065"/>
    <lineage>
        <taxon>Bacteria</taxon>
        <taxon>Pseudomonadati</taxon>
        <taxon>Pseudomonadota</taxon>
        <taxon>Betaproteobacteria</taxon>
        <taxon>Burkholderiales</taxon>
        <taxon>Alcaligenaceae</taxon>
        <taxon>Oligella</taxon>
    </lineage>
</organism>
<evidence type="ECO:0000256" key="2">
    <source>
        <dbReference type="ARBA" id="ARBA00022475"/>
    </source>
</evidence>
<dbReference type="InterPro" id="IPR003834">
    <property type="entry name" value="Cyt_c_assmbl_TM_dom"/>
</dbReference>
<feature type="region of interest" description="Disordered" evidence="8">
    <location>
        <begin position="295"/>
        <end position="314"/>
    </location>
</feature>
<comment type="subcellular location">
    <subcellularLocation>
        <location evidence="1">Cell membrane</location>
        <topology evidence="1">Multi-pass membrane protein</topology>
    </subcellularLocation>
</comment>
<dbReference type="PANTHER" id="PTHR32234:SF0">
    <property type="entry name" value="THIOL:DISULFIDE INTERCHANGE PROTEIN DSBD"/>
    <property type="match status" value="1"/>
</dbReference>
<keyword evidence="5 9" id="KW-1133">Transmembrane helix</keyword>
<dbReference type="SUPFAM" id="SSF74863">
    <property type="entry name" value="Thiol:disulfide interchange protein DsbD, N-terminal domain (DsbD-alpha)"/>
    <property type="match status" value="1"/>
</dbReference>
<dbReference type="OrthoDB" id="9811036at2"/>
<feature type="domain" description="Thioredoxin" evidence="11">
    <location>
        <begin position="570"/>
        <end position="708"/>
    </location>
</feature>
<dbReference type="PANTHER" id="PTHR32234">
    <property type="entry name" value="THIOL:DISULFIDE INTERCHANGE PROTEIN DSBD"/>
    <property type="match status" value="1"/>
</dbReference>
<evidence type="ECO:0000256" key="1">
    <source>
        <dbReference type="ARBA" id="ARBA00004651"/>
    </source>
</evidence>
<feature type="transmembrane region" description="Helical" evidence="9">
    <location>
        <begin position="436"/>
        <end position="457"/>
    </location>
</feature>
<dbReference type="InterPro" id="IPR036929">
    <property type="entry name" value="DsbDN_sf"/>
</dbReference>
<feature type="transmembrane region" description="Helical" evidence="9">
    <location>
        <begin position="257"/>
        <end position="286"/>
    </location>
</feature>
<evidence type="ECO:0000313" key="12">
    <source>
        <dbReference type="EMBL" id="KGF32676.1"/>
    </source>
</evidence>
<dbReference type="InterPro" id="IPR013766">
    <property type="entry name" value="Thioredoxin_domain"/>
</dbReference>
<proteinExistence type="predicted"/>
<keyword evidence="10" id="KW-0732">Signal</keyword>
<accession>A0A095ZE75</accession>
<keyword evidence="2" id="KW-1003">Cell membrane</keyword>
<evidence type="ECO:0000256" key="9">
    <source>
        <dbReference type="SAM" id="Phobius"/>
    </source>
</evidence>
<keyword evidence="7" id="KW-0676">Redox-active center</keyword>
<dbReference type="NCBIfam" id="NF001419">
    <property type="entry name" value="PRK00293.1"/>
    <property type="match status" value="1"/>
</dbReference>
<dbReference type="GO" id="GO:0015035">
    <property type="term" value="F:protein-disulfide reductase activity"/>
    <property type="evidence" value="ECO:0007669"/>
    <property type="project" value="TreeGrafter"/>
</dbReference>
<feature type="transmembrane region" description="Helical" evidence="9">
    <location>
        <begin position="404"/>
        <end position="430"/>
    </location>
</feature>
<feature type="transmembrane region" description="Helical" evidence="9">
    <location>
        <begin position="528"/>
        <end position="552"/>
    </location>
</feature>
<dbReference type="InterPro" id="IPR017937">
    <property type="entry name" value="Thioredoxin_CS"/>
</dbReference>
<feature type="signal peptide" evidence="10">
    <location>
        <begin position="1"/>
        <end position="27"/>
    </location>
</feature>
<feature type="transmembrane region" description="Helical" evidence="9">
    <location>
        <begin position="325"/>
        <end position="353"/>
    </location>
</feature>
<reference evidence="12 13" key="1">
    <citation type="submission" date="2014-07" db="EMBL/GenBank/DDBJ databases">
        <authorList>
            <person name="McCorrison J."/>
            <person name="Sanka R."/>
            <person name="Torralba M."/>
            <person name="Gillis M."/>
            <person name="Haft D.H."/>
            <person name="Methe B."/>
            <person name="Sutton G."/>
            <person name="Nelson K.E."/>
        </authorList>
    </citation>
    <scope>NUCLEOTIDE SEQUENCE [LARGE SCALE GENOMIC DNA]</scope>
    <source>
        <strain evidence="12 13">DNF00040</strain>
    </source>
</reference>
<dbReference type="PROSITE" id="PS51352">
    <property type="entry name" value="THIOREDOXIN_2"/>
    <property type="match status" value="1"/>
</dbReference>
<dbReference type="Pfam" id="PF02683">
    <property type="entry name" value="DsbD_TM"/>
    <property type="match status" value="2"/>
</dbReference>
<keyword evidence="3 9" id="KW-0812">Transmembrane</keyword>
<gene>
    <name evidence="12" type="ORF">HMPREF2130_00545</name>
</gene>
<feature type="transmembrane region" description="Helical" evidence="9">
    <location>
        <begin position="501"/>
        <end position="521"/>
    </location>
</feature>
<evidence type="ECO:0000256" key="8">
    <source>
        <dbReference type="SAM" id="MobiDB-lite"/>
    </source>
</evidence>
<name>A0A095ZE75_9BURK</name>
<dbReference type="eggNOG" id="COG4232">
    <property type="taxonomic scope" value="Bacteria"/>
</dbReference>
<sequence length="709" mass="75598">MNTTKSYFAALFFAIVSLFLSPVPAQAQEDFLPPDKAFVISSSTPTPDHLHIRFKIAPNYYMYMNHVKFKVAGDDEAERFKEALLGEPVFGEAMIKFDETFGREMPVFYDPMVIDVPLKPLNQAVRLIVTAQGCADAGLCYPPEDYPIDLEPVPGGYQISQQAGLFKRMLGSDTRGAAPALDFNALAATSASTASDPTEAAAAVDTDKSSEQASVASATSPAQQTQARPDSSAFAKLSDAGDTQIADWLNESSFFKIILISFSLGLLLSLTPCVLPMLPILLALVVGQQNQTAVASPNAASTDKDHPTQGTKAANTRRRSLALTLAYVLGTSIVYTLLGIAAASIGAALAVWIQNPWTLSIFAIILVLLAFAMFGSFSLQTPLGMQAKLNRLMDKLPGGRYGSALLMGMLSALIAGPCVAAPLAGVLLFISQSGDILTGALALFALAWGQGVSLIAIGATSGALMPKAGAWMKGVTQFCGLLLLAVALWMVQALLPTWLSVLLWALLAFSLSVVLGAFKAIDAQNSTIFAIFSKAIAYLVLVWGILLLIGLASGRPALLTPLQGFTSASTLALTATPASTSVGANSTISQVDFQRIDSLSELEQVIAQSAGRPVMLDFYADWCVACHQMEALTFSVPAVAQKMAQMTLVQVDVTPNTEAHRELLKRFRLFGPPGIIFFDAMGNEREDIRVVGFQNAERFSESLDRILAQ</sequence>
<feature type="region of interest" description="Disordered" evidence="8">
    <location>
        <begin position="207"/>
        <end position="232"/>
    </location>
</feature>
<protein>
    <recommendedName>
        <fullName evidence="11">Thioredoxin domain-containing protein</fullName>
    </recommendedName>
</protein>